<dbReference type="InterPro" id="IPR013321">
    <property type="entry name" value="Arc_rbn_hlx_hlx"/>
</dbReference>
<dbReference type="RefSeq" id="WP_184218163.1">
    <property type="nucleotide sequence ID" value="NZ_JACHIP010000004.1"/>
</dbReference>
<gene>
    <name evidence="2" type="ORF">HDF16_003200</name>
</gene>
<dbReference type="AlphaFoldDB" id="A0A7W8E4G9"/>
<dbReference type="Proteomes" id="UP000540989">
    <property type="component" value="Unassembled WGS sequence"/>
</dbReference>
<keyword evidence="3" id="KW-1185">Reference proteome</keyword>
<evidence type="ECO:0000313" key="3">
    <source>
        <dbReference type="Proteomes" id="UP000540989"/>
    </source>
</evidence>
<reference evidence="2 3" key="1">
    <citation type="submission" date="2020-08" db="EMBL/GenBank/DDBJ databases">
        <title>Genomic Encyclopedia of Type Strains, Phase IV (KMG-V): Genome sequencing to study the core and pangenomes of soil and plant-associated prokaryotes.</title>
        <authorList>
            <person name="Whitman W."/>
        </authorList>
    </citation>
    <scope>NUCLEOTIDE SEQUENCE [LARGE SCALE GENOMIC DNA]</scope>
    <source>
        <strain evidence="2 3">M8UP14</strain>
    </source>
</reference>
<organism evidence="2 3">
    <name type="scientific">Granulicella aggregans</name>
    <dbReference type="NCBI Taxonomy" id="474949"/>
    <lineage>
        <taxon>Bacteria</taxon>
        <taxon>Pseudomonadati</taxon>
        <taxon>Acidobacteriota</taxon>
        <taxon>Terriglobia</taxon>
        <taxon>Terriglobales</taxon>
        <taxon>Acidobacteriaceae</taxon>
        <taxon>Granulicella</taxon>
    </lineage>
</organism>
<evidence type="ECO:0000256" key="1">
    <source>
        <dbReference type="SAM" id="MobiDB-lite"/>
    </source>
</evidence>
<dbReference type="EMBL" id="JACHIP010000004">
    <property type="protein sequence ID" value="MBB5058486.1"/>
    <property type="molecule type" value="Genomic_DNA"/>
</dbReference>
<sequence>MATPSNISATDAAGATPSSSPEPKTFSVTLPADLAAKAEGLAEREGRELSEIFTEAFREYWSEYDFRSLEDVRAYAATRNPHGYTEEDIPRLIKEARAEEAAALAARETAKAS</sequence>
<name>A0A7W8E4G9_9BACT</name>
<proteinExistence type="predicted"/>
<feature type="compositionally biased region" description="Polar residues" evidence="1">
    <location>
        <begin position="16"/>
        <end position="26"/>
    </location>
</feature>
<comment type="caution">
    <text evidence="2">The sequence shown here is derived from an EMBL/GenBank/DDBJ whole genome shotgun (WGS) entry which is preliminary data.</text>
</comment>
<dbReference type="GO" id="GO:0006355">
    <property type="term" value="P:regulation of DNA-templated transcription"/>
    <property type="evidence" value="ECO:0007669"/>
    <property type="project" value="InterPro"/>
</dbReference>
<protein>
    <submittedName>
        <fullName evidence="2">Metal-responsive CopG/Arc/MetJ family transcriptional regulator</fullName>
    </submittedName>
</protein>
<feature type="region of interest" description="Disordered" evidence="1">
    <location>
        <begin position="1"/>
        <end position="26"/>
    </location>
</feature>
<evidence type="ECO:0000313" key="2">
    <source>
        <dbReference type="EMBL" id="MBB5058486.1"/>
    </source>
</evidence>
<dbReference type="Gene3D" id="1.10.1220.10">
    <property type="entry name" value="Met repressor-like"/>
    <property type="match status" value="1"/>
</dbReference>
<accession>A0A7W8E4G9</accession>